<reference evidence="2" key="1">
    <citation type="submission" date="2017-09" db="EMBL/GenBank/DDBJ databases">
        <title>Depth-based differentiation of microbial function through sediment-hosted aquifers and enrichment of novel symbionts in the deep terrestrial subsurface.</title>
        <authorList>
            <person name="Probst A.J."/>
            <person name="Ladd B."/>
            <person name="Jarett J.K."/>
            <person name="Geller-Mcgrath D.E."/>
            <person name="Sieber C.M.K."/>
            <person name="Emerson J.B."/>
            <person name="Anantharaman K."/>
            <person name="Thomas B.C."/>
            <person name="Malmstrom R."/>
            <person name="Stieglmeier M."/>
            <person name="Klingl A."/>
            <person name="Woyke T."/>
            <person name="Ryan C.M."/>
            <person name="Banfield J.F."/>
        </authorList>
    </citation>
    <scope>NUCLEOTIDE SEQUENCE [LARGE SCALE GENOMIC DNA]</scope>
</reference>
<dbReference type="Proteomes" id="UP000231453">
    <property type="component" value="Unassembled WGS sequence"/>
</dbReference>
<protein>
    <recommendedName>
        <fullName evidence="3">NlpC/P60 domain-containing protein</fullName>
    </recommendedName>
</protein>
<comment type="caution">
    <text evidence="1">The sequence shown here is derived from an EMBL/GenBank/DDBJ whole genome shotgun (WGS) entry which is preliminary data.</text>
</comment>
<evidence type="ECO:0008006" key="3">
    <source>
        <dbReference type="Google" id="ProtNLM"/>
    </source>
</evidence>
<accession>A0A2M7VA50</accession>
<name>A0A2M7VA50_9BACT</name>
<organism evidence="1 2">
    <name type="scientific">Candidatus Magasanikbacteria bacterium CG_4_10_14_0_2_um_filter_33_14</name>
    <dbReference type="NCBI Taxonomy" id="1974636"/>
    <lineage>
        <taxon>Bacteria</taxon>
        <taxon>Candidatus Magasanikiibacteriota</taxon>
    </lineage>
</organism>
<gene>
    <name evidence="1" type="ORF">COX80_03440</name>
</gene>
<dbReference type="EMBL" id="PFPL01000045">
    <property type="protein sequence ID" value="PIZ95758.1"/>
    <property type="molecule type" value="Genomic_DNA"/>
</dbReference>
<dbReference type="AlphaFoldDB" id="A0A2M7VA50"/>
<evidence type="ECO:0000313" key="1">
    <source>
        <dbReference type="EMBL" id="PIZ95758.1"/>
    </source>
</evidence>
<sequence length="151" mass="17336">MSDKNTKSLFKETYLSVIKNSVGTKSFQNFYAKINNKKQDIMNGGELSCAFFVSSITTMFGLSARVHGTVDNAVKDFLNFGWVEIKKPRIGAILIWEDLNFEGEKHKHIGFYITKDEAISNNSVKKVPQKHSWDFKGKRKVVKILWNEKLK</sequence>
<evidence type="ECO:0000313" key="2">
    <source>
        <dbReference type="Proteomes" id="UP000231453"/>
    </source>
</evidence>
<proteinExistence type="predicted"/>